<dbReference type="EMBL" id="SNXE01000001">
    <property type="protein sequence ID" value="TDP12576.1"/>
    <property type="molecule type" value="Genomic_DNA"/>
</dbReference>
<reference evidence="1 2" key="1">
    <citation type="submission" date="2019-03" db="EMBL/GenBank/DDBJ databases">
        <title>Genomic Encyclopedia of Type Strains, Phase IV (KMG-IV): sequencing the most valuable type-strain genomes for metagenomic binning, comparative biology and taxonomic classification.</title>
        <authorList>
            <person name="Goeker M."/>
        </authorList>
    </citation>
    <scope>NUCLEOTIDE SEQUENCE [LARGE SCALE GENOMIC DNA]</scope>
    <source>
        <strain evidence="1 2">DSM 25082</strain>
    </source>
</reference>
<protein>
    <submittedName>
        <fullName evidence="1">Uncharacterized protein DUF4154</fullName>
    </submittedName>
</protein>
<proteinExistence type="predicted"/>
<gene>
    <name evidence="1" type="ORF">DFR39_10148</name>
</gene>
<dbReference type="Pfam" id="PF13689">
    <property type="entry name" value="DUF4154"/>
    <property type="match status" value="1"/>
</dbReference>
<sequence>MSDQASAMSTRRVRRGVVALACVAALGAVWAQGDSEARLKAQVLVKALRFVEWPPGGLSDGQPLQLCLAEDSALAQELRGLDGQALGRHALQVRAVRPRQFAACHVVLVGEAQLPLPAQPATLWVTESPGMLERGLMLSLQVEEGRVVFDVGLDATRRAGLDISAKLLRLARFVKKG</sequence>
<comment type="caution">
    <text evidence="1">The sequence shown here is derived from an EMBL/GenBank/DDBJ whole genome shotgun (WGS) entry which is preliminary data.</text>
</comment>
<dbReference type="Proteomes" id="UP000295357">
    <property type="component" value="Unassembled WGS sequence"/>
</dbReference>
<dbReference type="OrthoDB" id="8527941at2"/>
<dbReference type="InterPro" id="IPR025293">
    <property type="entry name" value="YfiR/HmsC-like"/>
</dbReference>
<dbReference type="AlphaFoldDB" id="A0A4R6NA52"/>
<evidence type="ECO:0000313" key="2">
    <source>
        <dbReference type="Proteomes" id="UP000295357"/>
    </source>
</evidence>
<keyword evidence="2" id="KW-1185">Reference proteome</keyword>
<dbReference type="RefSeq" id="WP_133601530.1">
    <property type="nucleotide sequence ID" value="NZ_JBKBOZ010000006.1"/>
</dbReference>
<organism evidence="1 2">
    <name type="scientific">Roseateles asaccharophilus</name>
    <dbReference type="NCBI Taxonomy" id="582607"/>
    <lineage>
        <taxon>Bacteria</taxon>
        <taxon>Pseudomonadati</taxon>
        <taxon>Pseudomonadota</taxon>
        <taxon>Betaproteobacteria</taxon>
        <taxon>Burkholderiales</taxon>
        <taxon>Sphaerotilaceae</taxon>
        <taxon>Roseateles</taxon>
    </lineage>
</organism>
<evidence type="ECO:0000313" key="1">
    <source>
        <dbReference type="EMBL" id="TDP12576.1"/>
    </source>
</evidence>
<name>A0A4R6NA52_9BURK</name>
<accession>A0A4R6NA52</accession>